<dbReference type="EMBL" id="JNAJ01000017">
    <property type="protein sequence ID" value="KGF90430.1"/>
    <property type="molecule type" value="Genomic_DNA"/>
</dbReference>
<dbReference type="AlphaFoldDB" id="A0A0A1ZLX3"/>
<sequence>MGGEEVIILIRFFSFMDWDFTENVAFKALFDAFKDSDETSALEFLSSDGASYYLELTQDAAGEGLDLDDNETMNELREEIIEYLENK</sequence>
<gene>
    <name evidence="1" type="ORF">EU93_1601</name>
</gene>
<name>A0A0A1ZLX3_PROMR</name>
<dbReference type="Proteomes" id="UP000030491">
    <property type="component" value="Unassembled WGS sequence"/>
</dbReference>
<evidence type="ECO:0000313" key="2">
    <source>
        <dbReference type="Proteomes" id="UP000030491"/>
    </source>
</evidence>
<evidence type="ECO:0000313" key="1">
    <source>
        <dbReference type="EMBL" id="KGF90430.1"/>
    </source>
</evidence>
<comment type="caution">
    <text evidence="1">The sequence shown here is derived from an EMBL/GenBank/DDBJ whole genome shotgun (WGS) entry which is preliminary data.</text>
</comment>
<organism evidence="1 2">
    <name type="scientific">Prochlorococcus marinus str. MIT 9116</name>
    <dbReference type="NCBI Taxonomy" id="167544"/>
    <lineage>
        <taxon>Bacteria</taxon>
        <taxon>Bacillati</taxon>
        <taxon>Cyanobacteriota</taxon>
        <taxon>Cyanophyceae</taxon>
        <taxon>Synechococcales</taxon>
        <taxon>Prochlorococcaceae</taxon>
        <taxon>Prochlorococcus</taxon>
    </lineage>
</organism>
<proteinExistence type="predicted"/>
<accession>A0A0A1ZLX3</accession>
<protein>
    <submittedName>
        <fullName evidence="1">Uncharacterized protein</fullName>
    </submittedName>
</protein>
<reference evidence="2" key="1">
    <citation type="journal article" date="2014" name="Sci. Data">
        <title>Genomes of diverse isolates of the marine cyanobacterium Prochlorococcus.</title>
        <authorList>
            <person name="Biller S."/>
            <person name="Berube P."/>
            <person name="Thompson J."/>
            <person name="Kelly L."/>
            <person name="Roggensack S."/>
            <person name="Awad L."/>
            <person name="Roache-Johnson K."/>
            <person name="Ding H."/>
            <person name="Giovannoni S.J."/>
            <person name="Moore L.R."/>
            <person name="Chisholm S.W."/>
        </authorList>
    </citation>
    <scope>NUCLEOTIDE SEQUENCE [LARGE SCALE GENOMIC DNA]</scope>
</reference>